<evidence type="ECO:0000313" key="6">
    <source>
        <dbReference type="Proteomes" id="UP000031036"/>
    </source>
</evidence>
<dbReference type="STRING" id="6265.A0A0B2VC23"/>
<keyword evidence="3" id="KW-0393">Immunoglobulin domain</keyword>
<dbReference type="FunFam" id="2.60.40.10:FF:000032">
    <property type="entry name" value="palladin isoform X1"/>
    <property type="match status" value="1"/>
</dbReference>
<evidence type="ECO:0000256" key="2">
    <source>
        <dbReference type="ARBA" id="ARBA00023157"/>
    </source>
</evidence>
<dbReference type="InterPro" id="IPR003598">
    <property type="entry name" value="Ig_sub2"/>
</dbReference>
<gene>
    <name evidence="5" type="primary">dim-1</name>
    <name evidence="5" type="ORF">Tcan_16388</name>
</gene>
<keyword evidence="6" id="KW-1185">Reference proteome</keyword>
<dbReference type="InterPro" id="IPR036179">
    <property type="entry name" value="Ig-like_dom_sf"/>
</dbReference>
<dbReference type="Gene3D" id="2.60.40.10">
    <property type="entry name" value="Immunoglobulins"/>
    <property type="match status" value="1"/>
</dbReference>
<dbReference type="SUPFAM" id="SSF48726">
    <property type="entry name" value="Immunoglobulin"/>
    <property type="match status" value="1"/>
</dbReference>
<evidence type="ECO:0000256" key="1">
    <source>
        <dbReference type="ARBA" id="ARBA00022737"/>
    </source>
</evidence>
<dbReference type="InterPro" id="IPR013098">
    <property type="entry name" value="Ig_I-set"/>
</dbReference>
<dbReference type="Pfam" id="PF07679">
    <property type="entry name" value="I-set"/>
    <property type="match status" value="1"/>
</dbReference>
<sequence length="132" mass="14950">MSNTTIINHNKDIECDRTLNNDLFAMSLAPFFEKAPSIINKPDGTVLFECMCNSNPEPTVKWFFKDKELSGDRYTFKVKKMVGKYACTMTMKNPTLQDQGVYKAVATNKNGSHSVEQTYVKVCTGDEVFKTQ</sequence>
<proteinExistence type="predicted"/>
<evidence type="ECO:0000256" key="3">
    <source>
        <dbReference type="ARBA" id="ARBA00023319"/>
    </source>
</evidence>
<organism evidence="5 6">
    <name type="scientific">Toxocara canis</name>
    <name type="common">Canine roundworm</name>
    <dbReference type="NCBI Taxonomy" id="6265"/>
    <lineage>
        <taxon>Eukaryota</taxon>
        <taxon>Metazoa</taxon>
        <taxon>Ecdysozoa</taxon>
        <taxon>Nematoda</taxon>
        <taxon>Chromadorea</taxon>
        <taxon>Rhabditida</taxon>
        <taxon>Spirurina</taxon>
        <taxon>Ascaridomorpha</taxon>
        <taxon>Ascaridoidea</taxon>
        <taxon>Toxocaridae</taxon>
        <taxon>Toxocara</taxon>
    </lineage>
</organism>
<name>A0A0B2VC23_TOXCA</name>
<dbReference type="AlphaFoldDB" id="A0A0B2VC23"/>
<dbReference type="OrthoDB" id="504170at2759"/>
<dbReference type="Proteomes" id="UP000031036">
    <property type="component" value="Unassembled WGS sequence"/>
</dbReference>
<dbReference type="PANTHER" id="PTHR47633">
    <property type="entry name" value="IMMUNOGLOBULIN"/>
    <property type="match status" value="1"/>
</dbReference>
<evidence type="ECO:0000259" key="4">
    <source>
        <dbReference type="PROSITE" id="PS50835"/>
    </source>
</evidence>
<dbReference type="InterPro" id="IPR007110">
    <property type="entry name" value="Ig-like_dom"/>
</dbReference>
<dbReference type="PROSITE" id="PS50835">
    <property type="entry name" value="IG_LIKE"/>
    <property type="match status" value="1"/>
</dbReference>
<keyword evidence="2" id="KW-1015">Disulfide bond</keyword>
<dbReference type="SMART" id="SM00408">
    <property type="entry name" value="IGc2"/>
    <property type="match status" value="1"/>
</dbReference>
<dbReference type="EMBL" id="JPKZ01001596">
    <property type="protein sequence ID" value="KHN81061.1"/>
    <property type="molecule type" value="Genomic_DNA"/>
</dbReference>
<reference evidence="5 6" key="1">
    <citation type="submission" date="2014-11" db="EMBL/GenBank/DDBJ databases">
        <title>Genetic blueprint of the zoonotic pathogen Toxocara canis.</title>
        <authorList>
            <person name="Zhu X.-Q."/>
            <person name="Korhonen P.K."/>
            <person name="Cai H."/>
            <person name="Young N.D."/>
            <person name="Nejsum P."/>
            <person name="von Samson-Himmelstjerna G."/>
            <person name="Boag P.R."/>
            <person name="Tan P."/>
            <person name="Li Q."/>
            <person name="Min J."/>
            <person name="Yang Y."/>
            <person name="Wang X."/>
            <person name="Fang X."/>
            <person name="Hall R.S."/>
            <person name="Hofmann A."/>
            <person name="Sternberg P.W."/>
            <person name="Jex A.R."/>
            <person name="Gasser R.B."/>
        </authorList>
    </citation>
    <scope>NUCLEOTIDE SEQUENCE [LARGE SCALE GENOMIC DNA]</scope>
    <source>
        <strain evidence="5">PN_DK_2014</strain>
    </source>
</reference>
<feature type="domain" description="Ig-like" evidence="4">
    <location>
        <begin position="30"/>
        <end position="120"/>
    </location>
</feature>
<evidence type="ECO:0000313" key="5">
    <source>
        <dbReference type="EMBL" id="KHN81061.1"/>
    </source>
</evidence>
<protein>
    <submittedName>
        <fullName evidence="5">Disorganized muscle protein 1</fullName>
    </submittedName>
</protein>
<accession>A0A0B2VC23</accession>
<comment type="caution">
    <text evidence="5">The sequence shown here is derived from an EMBL/GenBank/DDBJ whole genome shotgun (WGS) entry which is preliminary data.</text>
</comment>
<keyword evidence="1" id="KW-0677">Repeat</keyword>
<dbReference type="InterPro" id="IPR013783">
    <property type="entry name" value="Ig-like_fold"/>
</dbReference>
<dbReference type="OMA" id="LFECMCN"/>